<dbReference type="EMBL" id="EQ976911">
    <property type="protein sequence ID" value="EEF26595.1"/>
    <property type="molecule type" value="Genomic_DNA"/>
</dbReference>
<dbReference type="AlphaFoldDB" id="B9TC16"/>
<proteinExistence type="predicted"/>
<dbReference type="InParanoid" id="B9TC16"/>
<organism evidence="1 2">
    <name type="scientific">Ricinus communis</name>
    <name type="common">Castor bean</name>
    <dbReference type="NCBI Taxonomy" id="3988"/>
    <lineage>
        <taxon>Eukaryota</taxon>
        <taxon>Viridiplantae</taxon>
        <taxon>Streptophyta</taxon>
        <taxon>Embryophyta</taxon>
        <taxon>Tracheophyta</taxon>
        <taxon>Spermatophyta</taxon>
        <taxon>Magnoliopsida</taxon>
        <taxon>eudicotyledons</taxon>
        <taxon>Gunneridae</taxon>
        <taxon>Pentapetalae</taxon>
        <taxon>rosids</taxon>
        <taxon>fabids</taxon>
        <taxon>Malpighiales</taxon>
        <taxon>Euphorbiaceae</taxon>
        <taxon>Acalyphoideae</taxon>
        <taxon>Acalypheae</taxon>
        <taxon>Ricinus</taxon>
    </lineage>
</organism>
<accession>B9TC16</accession>
<name>B9TC16_RICCO</name>
<sequence length="145" mass="16007">MEGWSAVIDVAVRHALANRAHVTDRFIQSAGSHAFDGTERILGNRPILDCYVPVIAGRHCLRYACRVAFPTLARIRFSKAATRDVRMSGCVSAKGKCHQHSARLQRLAHGLLPSLEHPVFNGPTRTEAWDVPRRANLSPMSSRVG</sequence>
<dbReference type="Proteomes" id="UP000008311">
    <property type="component" value="Unassembled WGS sequence"/>
</dbReference>
<evidence type="ECO:0000313" key="2">
    <source>
        <dbReference type="Proteomes" id="UP000008311"/>
    </source>
</evidence>
<gene>
    <name evidence="1" type="ORF">RCOM_2013280</name>
</gene>
<keyword evidence="2" id="KW-1185">Reference proteome</keyword>
<evidence type="ECO:0000313" key="1">
    <source>
        <dbReference type="EMBL" id="EEF26595.1"/>
    </source>
</evidence>
<protein>
    <submittedName>
        <fullName evidence="1">Uncharacterized protein</fullName>
    </submittedName>
</protein>
<reference evidence="2" key="1">
    <citation type="journal article" date="2010" name="Nat. Biotechnol.">
        <title>Draft genome sequence of the oilseed species Ricinus communis.</title>
        <authorList>
            <person name="Chan A.P."/>
            <person name="Crabtree J."/>
            <person name="Zhao Q."/>
            <person name="Lorenzi H."/>
            <person name="Orvis J."/>
            <person name="Puiu D."/>
            <person name="Melake-Berhan A."/>
            <person name="Jones K.M."/>
            <person name="Redman J."/>
            <person name="Chen G."/>
            <person name="Cahoon E.B."/>
            <person name="Gedil M."/>
            <person name="Stanke M."/>
            <person name="Haas B.J."/>
            <person name="Wortman J.R."/>
            <person name="Fraser-Liggett C.M."/>
            <person name="Ravel J."/>
            <person name="Rabinowicz P.D."/>
        </authorList>
    </citation>
    <scope>NUCLEOTIDE SEQUENCE [LARGE SCALE GENOMIC DNA]</scope>
    <source>
        <strain evidence="2">cv. Hale</strain>
    </source>
</reference>